<reference evidence="3" key="1">
    <citation type="submission" date="2023-08" db="EMBL/GenBank/DDBJ databases">
        <authorList>
            <person name="Audoor S."/>
            <person name="Bilcke G."/>
        </authorList>
    </citation>
    <scope>NUCLEOTIDE SEQUENCE</scope>
</reference>
<dbReference type="Proteomes" id="UP001295423">
    <property type="component" value="Unassembled WGS sequence"/>
</dbReference>
<keyword evidence="2" id="KW-0812">Transmembrane</keyword>
<dbReference type="AlphaFoldDB" id="A0AAD2PWN8"/>
<evidence type="ECO:0000313" key="3">
    <source>
        <dbReference type="EMBL" id="CAJ1961573.1"/>
    </source>
</evidence>
<gene>
    <name evidence="3" type="ORF">CYCCA115_LOCUS19264</name>
</gene>
<keyword evidence="4" id="KW-1185">Reference proteome</keyword>
<evidence type="ECO:0000256" key="2">
    <source>
        <dbReference type="SAM" id="Phobius"/>
    </source>
</evidence>
<keyword evidence="1" id="KW-0175">Coiled coil</keyword>
<keyword evidence="2" id="KW-0472">Membrane</keyword>
<proteinExistence type="predicted"/>
<organism evidence="3 4">
    <name type="scientific">Cylindrotheca closterium</name>
    <dbReference type="NCBI Taxonomy" id="2856"/>
    <lineage>
        <taxon>Eukaryota</taxon>
        <taxon>Sar</taxon>
        <taxon>Stramenopiles</taxon>
        <taxon>Ochrophyta</taxon>
        <taxon>Bacillariophyta</taxon>
        <taxon>Bacillariophyceae</taxon>
        <taxon>Bacillariophycidae</taxon>
        <taxon>Bacillariales</taxon>
        <taxon>Bacillariaceae</taxon>
        <taxon>Cylindrotheca</taxon>
    </lineage>
</organism>
<evidence type="ECO:0000256" key="1">
    <source>
        <dbReference type="SAM" id="Coils"/>
    </source>
</evidence>
<keyword evidence="2" id="KW-1133">Transmembrane helix</keyword>
<accession>A0AAD2PWN8</accession>
<name>A0AAD2PWN8_9STRA</name>
<feature type="transmembrane region" description="Helical" evidence="2">
    <location>
        <begin position="70"/>
        <end position="89"/>
    </location>
</feature>
<feature type="coiled-coil region" evidence="1">
    <location>
        <begin position="108"/>
        <end position="173"/>
    </location>
</feature>
<feature type="transmembrane region" description="Helical" evidence="2">
    <location>
        <begin position="43"/>
        <end position="64"/>
    </location>
</feature>
<dbReference type="EMBL" id="CAKOGP040002091">
    <property type="protein sequence ID" value="CAJ1961573.1"/>
    <property type="molecule type" value="Genomic_DNA"/>
</dbReference>
<sequence length="258" mass="28766">MGDTGGDFELMGDLPVHRGEASLSANDADDGGFKLLPDYAKTVTRITFMVATASLLSGVLAMWWCASQVAYIAFFFPLVTAPAVVVQRIRIQWMPTLRQELNKLRSSVNDFAYQNARLQAENTRLEQQVNKLSGVEDRLAEIVEKEGRNVNEFKGLLKENKSIQEEMAALLQAEKFHQLIDAMIASEQEVDNVVCEKEMDIFMRRLKGLHPGRNSSYIDEEALRAAFLGTNQSPEALLQVTSSYLSSKSQETEGANIV</sequence>
<evidence type="ECO:0000313" key="4">
    <source>
        <dbReference type="Proteomes" id="UP001295423"/>
    </source>
</evidence>
<comment type="caution">
    <text evidence="3">The sequence shown here is derived from an EMBL/GenBank/DDBJ whole genome shotgun (WGS) entry which is preliminary data.</text>
</comment>
<protein>
    <submittedName>
        <fullName evidence="3">Uncharacterized protein</fullName>
    </submittedName>
</protein>